<dbReference type="PROSITE" id="PS00396">
    <property type="entry name" value="TOPO_IA_1"/>
    <property type="match status" value="1"/>
</dbReference>
<dbReference type="NCBIfam" id="TIGR01051">
    <property type="entry name" value="topA_bact"/>
    <property type="match status" value="1"/>
</dbReference>
<evidence type="ECO:0000256" key="9">
    <source>
        <dbReference type="ARBA" id="ARBA00023235"/>
    </source>
</evidence>
<dbReference type="SMART" id="SM00436">
    <property type="entry name" value="TOP1Bc"/>
    <property type="match status" value="1"/>
</dbReference>
<feature type="site" description="Interaction with DNA" evidence="10">
    <location>
        <position position="215"/>
    </location>
</feature>
<dbReference type="InterPro" id="IPR028612">
    <property type="entry name" value="Topoisom_1_IA"/>
</dbReference>
<dbReference type="GO" id="GO:0005694">
    <property type="term" value="C:chromosome"/>
    <property type="evidence" value="ECO:0007669"/>
    <property type="project" value="InterPro"/>
</dbReference>
<feature type="active site" description="O-(5'-phospho-DNA)-tyrosine intermediate" evidence="10">
    <location>
        <position position="449"/>
    </location>
</feature>
<dbReference type="EC" id="5.6.2.1" evidence="10"/>
<evidence type="ECO:0000256" key="4">
    <source>
        <dbReference type="ARBA" id="ARBA00022771"/>
    </source>
</evidence>
<dbReference type="GO" id="GO:0008270">
    <property type="term" value="F:zinc ion binding"/>
    <property type="evidence" value="ECO:0007669"/>
    <property type="project" value="UniProtKB-KW"/>
</dbReference>
<comment type="similarity">
    <text evidence="2 10">Belongs to the type IA topoisomerase family.</text>
</comment>
<dbReference type="InterPro" id="IPR005733">
    <property type="entry name" value="TopoI_bac-type"/>
</dbReference>
<dbReference type="InterPro" id="IPR006171">
    <property type="entry name" value="TOPRIM_dom"/>
</dbReference>
<dbReference type="SUPFAM" id="SSF56712">
    <property type="entry name" value="Prokaryotic type I DNA topoisomerase"/>
    <property type="match status" value="1"/>
</dbReference>
<evidence type="ECO:0000313" key="15">
    <source>
        <dbReference type="Proteomes" id="UP000503447"/>
    </source>
</evidence>
<comment type="catalytic activity">
    <reaction evidence="1 10">
        <text>ATP-independent breakage of single-stranded DNA, followed by passage and rejoining.</text>
        <dbReference type="EC" id="5.6.2.1"/>
    </reaction>
</comment>
<feature type="domain" description="Topo IA-type catalytic" evidence="13">
    <location>
        <begin position="204"/>
        <end position="708"/>
    </location>
</feature>
<dbReference type="SMART" id="SM00437">
    <property type="entry name" value="TOP1Ac"/>
    <property type="match status" value="1"/>
</dbReference>
<comment type="subunit">
    <text evidence="10">Monomer.</text>
</comment>
<evidence type="ECO:0000259" key="12">
    <source>
        <dbReference type="PROSITE" id="PS50880"/>
    </source>
</evidence>
<dbReference type="PANTHER" id="PTHR42785:SF1">
    <property type="entry name" value="DNA TOPOISOMERASE"/>
    <property type="match status" value="1"/>
</dbReference>
<evidence type="ECO:0000256" key="6">
    <source>
        <dbReference type="ARBA" id="ARBA00022842"/>
    </source>
</evidence>
<feature type="site" description="Interaction with DNA" evidence="10">
    <location>
        <position position="218"/>
    </location>
</feature>
<dbReference type="InterPro" id="IPR013498">
    <property type="entry name" value="Topo_IA_Znf"/>
</dbReference>
<dbReference type="EMBL" id="CP053452">
    <property type="protein sequence ID" value="QJW97917.1"/>
    <property type="molecule type" value="Genomic_DNA"/>
</dbReference>
<evidence type="ECO:0000256" key="11">
    <source>
        <dbReference type="SAM" id="MobiDB-lite"/>
    </source>
</evidence>
<evidence type="ECO:0000256" key="8">
    <source>
        <dbReference type="ARBA" id="ARBA00023125"/>
    </source>
</evidence>
<dbReference type="SUPFAM" id="SSF57783">
    <property type="entry name" value="Zinc beta-ribbon"/>
    <property type="match status" value="3"/>
</dbReference>
<feature type="compositionally biased region" description="Low complexity" evidence="11">
    <location>
        <begin position="14"/>
        <end position="23"/>
    </location>
</feature>
<feature type="site" description="Interaction with DNA" evidence="10">
    <location>
        <position position="451"/>
    </location>
</feature>
<dbReference type="Pfam" id="PF01751">
    <property type="entry name" value="Toprim"/>
    <property type="match status" value="1"/>
</dbReference>
<dbReference type="InterPro" id="IPR000380">
    <property type="entry name" value="Topo_IA"/>
</dbReference>
<dbReference type="RefSeq" id="WP_171473201.1">
    <property type="nucleotide sequence ID" value="NZ_CP053452.2"/>
</dbReference>
<evidence type="ECO:0000259" key="13">
    <source>
        <dbReference type="PROSITE" id="PS52039"/>
    </source>
</evidence>
<dbReference type="CDD" id="cd00186">
    <property type="entry name" value="TOP1Ac"/>
    <property type="match status" value="1"/>
</dbReference>
<feature type="region of interest" description="Disordered" evidence="11">
    <location>
        <begin position="1"/>
        <end position="55"/>
    </location>
</feature>
<comment type="caution">
    <text evidence="10">Lacks conserved residue(s) required for the propagation of feature annotation.</text>
</comment>
<dbReference type="InterPro" id="IPR023405">
    <property type="entry name" value="Topo_IA_core_domain"/>
</dbReference>
<dbReference type="GO" id="GO:0003917">
    <property type="term" value="F:DNA topoisomerase type I (single strand cut, ATP-independent) activity"/>
    <property type="evidence" value="ECO:0007669"/>
    <property type="project" value="UniProtKB-UniRule"/>
</dbReference>
<evidence type="ECO:0000256" key="3">
    <source>
        <dbReference type="ARBA" id="ARBA00022723"/>
    </source>
</evidence>
<keyword evidence="6" id="KW-0460">Magnesium</keyword>
<dbReference type="Proteomes" id="UP000503447">
    <property type="component" value="Chromosome"/>
</dbReference>
<dbReference type="InterPro" id="IPR003601">
    <property type="entry name" value="Topo_IA_2"/>
</dbReference>
<dbReference type="Gene3D" id="3.30.65.10">
    <property type="entry name" value="Bacterial Topoisomerase I, domain 1"/>
    <property type="match status" value="4"/>
</dbReference>
<evidence type="ECO:0000313" key="14">
    <source>
        <dbReference type="EMBL" id="QJW97917.1"/>
    </source>
</evidence>
<dbReference type="GO" id="GO:0006265">
    <property type="term" value="P:DNA topological change"/>
    <property type="evidence" value="ECO:0007669"/>
    <property type="project" value="UniProtKB-UniRule"/>
</dbReference>
<dbReference type="KEGG" id="ftj:FTUN_5497"/>
<dbReference type="InterPro" id="IPR003602">
    <property type="entry name" value="Topo_IA_DNA-bd_dom"/>
</dbReference>
<keyword evidence="9 10" id="KW-0413">Isomerase</keyword>
<evidence type="ECO:0000256" key="1">
    <source>
        <dbReference type="ARBA" id="ARBA00000213"/>
    </source>
</evidence>
<organism evidence="14 15">
    <name type="scientific">Frigoriglobus tundricola</name>
    <dbReference type="NCBI Taxonomy" id="2774151"/>
    <lineage>
        <taxon>Bacteria</taxon>
        <taxon>Pseudomonadati</taxon>
        <taxon>Planctomycetota</taxon>
        <taxon>Planctomycetia</taxon>
        <taxon>Gemmatales</taxon>
        <taxon>Gemmataceae</taxon>
        <taxon>Frigoriglobus</taxon>
    </lineage>
</organism>
<evidence type="ECO:0000256" key="7">
    <source>
        <dbReference type="ARBA" id="ARBA00023029"/>
    </source>
</evidence>
<gene>
    <name evidence="10" type="primary">topA</name>
    <name evidence="14" type="ORF">FTUN_5497</name>
</gene>
<keyword evidence="3" id="KW-0479">Metal-binding</keyword>
<keyword evidence="8 10" id="KW-0238">DNA-binding</keyword>
<dbReference type="Pfam" id="PF01131">
    <property type="entry name" value="Topoisom_bac"/>
    <property type="match status" value="2"/>
</dbReference>
<comment type="function">
    <text evidence="10">Releases the supercoiling and torsional tension of DNA, which is introduced during the DNA replication and transcription, by transiently cleaving and rejoining one strand of the DNA duplex. Introduces a single-strand break via transesterification at a target site in duplex DNA. The scissile phosphodiester is attacked by the catalytic tyrosine of the enzyme, resulting in the formation of a DNA-(5'-phosphotyrosyl)-enzyme intermediate and the expulsion of a 3'-OH DNA strand. The free DNA strand then undergoes passage around the unbroken strand, thus removing DNA supercoils. Finally, in the religation step, the DNA 3'-OH attacks the covalent intermediate to expel the active-site tyrosine and restore the DNA phosphodiester backbone.</text>
</comment>
<sequence length="996" mass="108292">MPTPRKKSAGDQSAAPEPAAAKKPAPKKPAAPKKTKAAKAPAAEAPAADAPVYDGPRGNYDLVVVESPAKAKTINKYLGPNFRVLASYGHVRDLDTHKKKGEAVAGIDITNGWKLRYTVDDGSDEDSRGRKRRSPKDILAEIGREAARANHVYLASDPDREGESIAWHIADELKLPTDRTSRIRFNEITKTAVQAALAAAGPINAERVAAQEARRAMDRVVGFPLSNLLGKKVANRLSAGRVQSVAVKLIVDREREIEAFKTEEYWKITALLAAAGVPVPWTADPAKSKILAKKKAEPAKPVAWHKPSEEDTVGDPDEPAVDTETSDAPGEPGEGGPASGASDKGGIPTPPPGSFLAELAKWDNAEPKLTNETQADAVVAALAGVPFVVSKVEQKDRQDRPLPPFTTSTLQQQANSRMKFSASRTMQTAQKLYEGIELTGMGQTALITYMRTDSTRVSNDALAAVRTYIQTDNRLGPAYLPAAANVYASNKSAQEGHEAIRPTDVTMTPQRAQAAGLGGDQLRLYELIWRRFVASQCVPARLKVTTYEITAGRGLFRASGRVVEFDGHRRVLPPVGKQEDAELPLVKERDVLNRLDLFESQHFTQPPPRYNEGSLVKTLEKEGIGRPSTYASIISTIQKRGYVTQDRGRFFATEIGKVVTDLLVKHFPNIMDLKFTSQFEDELDEIETGKFKYKQVLDEFWGSFSETLKKADTEMPVQRELTGENCPKCGKPLQKRYSATTGGFFVGCTGYGDDPPCKYIQPRPGEAEREGPTVTDIPCPACGKFMVRKTGRFGVFYTCEGAPECPTTMNENAEGKRTVTALPTPHKCPKCEKHNLLLKESKAGKKYVGCPDSKCGYMGDVDAEGNPVKPADTGIACEKCGKPMVIKVAWRGPFLSCSGYPKCRNAKSINAELKEKLKDIMPPTPERTEKKKDPVLAIETGETCPECGAPMKLMKSRFGPGYYLGCSKYPKCKGKGKVSPELQAKIDAATAAAAAS</sequence>
<dbReference type="Gene3D" id="1.10.290.10">
    <property type="entry name" value="Topoisomerase I, domain 4"/>
    <property type="match status" value="1"/>
</dbReference>
<feature type="region of interest" description="Disordered" evidence="11">
    <location>
        <begin position="295"/>
        <end position="356"/>
    </location>
</feature>
<reference evidence="15" key="1">
    <citation type="submission" date="2020-05" db="EMBL/GenBank/DDBJ databases">
        <title>Frigoriglobus tundricola gen. nov., sp. nov., a psychrotolerant cellulolytic planctomycete of the family Gemmataceae with two divergent copies of 16S rRNA gene.</title>
        <authorList>
            <person name="Kulichevskaya I.S."/>
            <person name="Ivanova A.A."/>
            <person name="Naumoff D.G."/>
            <person name="Beletsky A.V."/>
            <person name="Rijpstra W.I.C."/>
            <person name="Sinninghe Damste J.S."/>
            <person name="Mardanov A.V."/>
            <person name="Ravin N.V."/>
            <person name="Dedysh S.N."/>
        </authorList>
    </citation>
    <scope>NUCLEOTIDE SEQUENCE [LARGE SCALE GENOMIC DNA]</scope>
    <source>
        <strain evidence="15">PL17</strain>
    </source>
</reference>
<feature type="compositionally biased region" description="Acidic residues" evidence="11">
    <location>
        <begin position="310"/>
        <end position="325"/>
    </location>
</feature>
<feature type="site" description="Interaction with DNA" evidence="10">
    <location>
        <position position="90"/>
    </location>
</feature>
<evidence type="ECO:0000256" key="10">
    <source>
        <dbReference type="HAMAP-Rule" id="MF_00952"/>
    </source>
</evidence>
<dbReference type="Pfam" id="PF01396">
    <property type="entry name" value="Zn_ribbon_Top1"/>
    <property type="match status" value="5"/>
</dbReference>
<dbReference type="PROSITE" id="PS52039">
    <property type="entry name" value="TOPO_IA_2"/>
    <property type="match status" value="1"/>
</dbReference>
<keyword evidence="4" id="KW-0863">Zinc-finger</keyword>
<feature type="compositionally biased region" description="Basic residues" evidence="11">
    <location>
        <begin position="24"/>
        <end position="37"/>
    </location>
</feature>
<dbReference type="Gene3D" id="3.40.50.140">
    <property type="match status" value="1"/>
</dbReference>
<dbReference type="InterPro" id="IPR013825">
    <property type="entry name" value="Topo_IA_cen_sub2"/>
</dbReference>
<dbReference type="Gene3D" id="2.70.20.10">
    <property type="entry name" value="Topoisomerase I, domain 3"/>
    <property type="match status" value="1"/>
</dbReference>
<keyword evidence="7 10" id="KW-0799">Topoisomerase</keyword>
<evidence type="ECO:0000256" key="5">
    <source>
        <dbReference type="ARBA" id="ARBA00022833"/>
    </source>
</evidence>
<dbReference type="GO" id="GO:0003677">
    <property type="term" value="F:DNA binding"/>
    <property type="evidence" value="ECO:0007669"/>
    <property type="project" value="UniProtKB-KW"/>
</dbReference>
<dbReference type="PANTHER" id="PTHR42785">
    <property type="entry name" value="DNA TOPOISOMERASE, TYPE IA, CORE"/>
    <property type="match status" value="1"/>
</dbReference>
<evidence type="ECO:0000256" key="2">
    <source>
        <dbReference type="ARBA" id="ARBA00009446"/>
    </source>
</evidence>
<name>A0A6M5YUZ0_9BACT</name>
<keyword evidence="15" id="KW-1185">Reference proteome</keyword>
<dbReference type="InterPro" id="IPR013824">
    <property type="entry name" value="Topo_IA_cen_sub1"/>
</dbReference>
<feature type="region of interest" description="Interaction with DNA" evidence="10">
    <location>
        <begin position="238"/>
        <end position="243"/>
    </location>
</feature>
<dbReference type="PRINTS" id="PR00417">
    <property type="entry name" value="PRTPISMRASEI"/>
</dbReference>
<feature type="site" description="Interaction with DNA" evidence="10">
    <location>
        <position position="640"/>
    </location>
</feature>
<keyword evidence="5" id="KW-0862">Zinc</keyword>
<dbReference type="PROSITE" id="PS50880">
    <property type="entry name" value="TOPRIM"/>
    <property type="match status" value="1"/>
</dbReference>
<dbReference type="SMART" id="SM00493">
    <property type="entry name" value="TOPRIM"/>
    <property type="match status" value="1"/>
</dbReference>
<feature type="site" description="Interaction with DNA" evidence="10">
    <location>
        <position position="214"/>
    </location>
</feature>
<dbReference type="HAMAP" id="MF_00952">
    <property type="entry name" value="Topoisom_1_prok"/>
    <property type="match status" value="1"/>
</dbReference>
<dbReference type="InterPro" id="IPR023406">
    <property type="entry name" value="Topo_IA_AS"/>
</dbReference>
<proteinExistence type="inferred from homology"/>
<protein>
    <recommendedName>
        <fullName evidence="10">DNA topoisomerase 1</fullName>
        <ecNumber evidence="10">5.6.2.1</ecNumber>
    </recommendedName>
    <alternativeName>
        <fullName evidence="10">DNA topoisomerase I</fullName>
    </alternativeName>
</protein>
<dbReference type="AlphaFoldDB" id="A0A6M5YUZ0"/>
<feature type="compositionally biased region" description="Low complexity" evidence="11">
    <location>
        <begin position="38"/>
        <end position="51"/>
    </location>
</feature>
<dbReference type="Gene3D" id="1.10.460.10">
    <property type="entry name" value="Topoisomerase I, domain 2"/>
    <property type="match status" value="2"/>
</dbReference>
<dbReference type="InterPro" id="IPR013826">
    <property type="entry name" value="Topo_IA_cen_sub3"/>
</dbReference>
<feature type="domain" description="Toprim" evidence="12">
    <location>
        <begin position="60"/>
        <end position="188"/>
    </location>
</feature>
<dbReference type="InterPro" id="IPR013497">
    <property type="entry name" value="Topo_IA_cen"/>
</dbReference>
<accession>A0A6M5YUZ0</accession>